<dbReference type="InterPro" id="IPR020845">
    <property type="entry name" value="AMP-binding_CS"/>
</dbReference>
<dbReference type="InterPro" id="IPR042099">
    <property type="entry name" value="ANL_N_sf"/>
</dbReference>
<gene>
    <name evidence="4" type="ORF">HNR72_005874</name>
</gene>
<dbReference type="PANTHER" id="PTHR45527">
    <property type="entry name" value="NONRIBOSOMAL PEPTIDE SYNTHETASE"/>
    <property type="match status" value="1"/>
</dbReference>
<evidence type="ECO:0000259" key="3">
    <source>
        <dbReference type="Pfam" id="PF13193"/>
    </source>
</evidence>
<dbReference type="PANTHER" id="PTHR45527:SF1">
    <property type="entry name" value="FATTY ACID SYNTHASE"/>
    <property type="match status" value="1"/>
</dbReference>
<dbReference type="InterPro" id="IPR045851">
    <property type="entry name" value="AMP-bd_C_sf"/>
</dbReference>
<dbReference type="SUPFAM" id="SSF47336">
    <property type="entry name" value="ACP-like"/>
    <property type="match status" value="1"/>
</dbReference>
<dbReference type="PROSITE" id="PS00455">
    <property type="entry name" value="AMP_BINDING"/>
    <property type="match status" value="1"/>
</dbReference>
<dbReference type="Gene3D" id="3.30.559.10">
    <property type="entry name" value="Chloramphenicol acetyltransferase-like domain"/>
    <property type="match status" value="1"/>
</dbReference>
<dbReference type="InterPro" id="IPR025110">
    <property type="entry name" value="AMP-bd_C"/>
</dbReference>
<evidence type="ECO:0000259" key="1">
    <source>
        <dbReference type="Pfam" id="PF00501"/>
    </source>
</evidence>
<dbReference type="AlphaFoldDB" id="A0AA89Q5S9"/>
<keyword evidence="5" id="KW-1185">Reference proteome</keyword>
<evidence type="ECO:0000313" key="5">
    <source>
        <dbReference type="Proteomes" id="UP000579531"/>
    </source>
</evidence>
<protein>
    <submittedName>
        <fullName evidence="4">Amino acid adenylation domain-containing protein</fullName>
    </submittedName>
</protein>
<dbReference type="Pfam" id="PF13193">
    <property type="entry name" value="AMP-binding_C"/>
    <property type="match status" value="1"/>
</dbReference>
<reference evidence="4 5" key="1">
    <citation type="submission" date="2020-08" db="EMBL/GenBank/DDBJ databases">
        <title>Sequencing the genomes of 1000 actinobacteria strains.</title>
        <authorList>
            <person name="Klenk H.-P."/>
        </authorList>
    </citation>
    <scope>NUCLEOTIDE SEQUENCE [LARGE SCALE GENOMIC DNA]</scope>
    <source>
        <strain evidence="4 5">DSM 40129</strain>
    </source>
</reference>
<feature type="domain" description="AMP-binding enzyme C-terminal" evidence="3">
    <location>
        <begin position="410"/>
        <end position="480"/>
    </location>
</feature>
<dbReference type="Gene3D" id="3.40.50.12780">
    <property type="entry name" value="N-terminal domain of ligase-like"/>
    <property type="match status" value="1"/>
</dbReference>
<dbReference type="GO" id="GO:0005737">
    <property type="term" value="C:cytoplasm"/>
    <property type="evidence" value="ECO:0007669"/>
    <property type="project" value="TreeGrafter"/>
</dbReference>
<dbReference type="GO" id="GO:0044550">
    <property type="term" value="P:secondary metabolite biosynthetic process"/>
    <property type="evidence" value="ECO:0007669"/>
    <property type="project" value="TreeGrafter"/>
</dbReference>
<dbReference type="GO" id="GO:0003824">
    <property type="term" value="F:catalytic activity"/>
    <property type="evidence" value="ECO:0007669"/>
    <property type="project" value="InterPro"/>
</dbReference>
<proteinExistence type="predicted"/>
<dbReference type="Pfam" id="PF00501">
    <property type="entry name" value="AMP-binding"/>
    <property type="match status" value="1"/>
</dbReference>
<dbReference type="EMBL" id="JACHLX010000001">
    <property type="protein sequence ID" value="MBB5814846.1"/>
    <property type="molecule type" value="Genomic_DNA"/>
</dbReference>
<feature type="domain" description="Condensation" evidence="2">
    <location>
        <begin position="602"/>
        <end position="911"/>
    </location>
</feature>
<organism evidence="4 5">
    <name type="scientific">Streptomyces collinus</name>
    <dbReference type="NCBI Taxonomy" id="42684"/>
    <lineage>
        <taxon>Bacteria</taxon>
        <taxon>Bacillati</taxon>
        <taxon>Actinomycetota</taxon>
        <taxon>Actinomycetes</taxon>
        <taxon>Kitasatosporales</taxon>
        <taxon>Streptomycetaceae</taxon>
        <taxon>Streptomyces</taxon>
    </lineage>
</organism>
<dbReference type="InterPro" id="IPR000873">
    <property type="entry name" value="AMP-dep_synth/lig_dom"/>
</dbReference>
<dbReference type="Gene3D" id="3.30.559.30">
    <property type="entry name" value="Nonribosomal peptide synthetase, condensation domain"/>
    <property type="match status" value="1"/>
</dbReference>
<comment type="caution">
    <text evidence="4">The sequence shown here is derived from an EMBL/GenBank/DDBJ whole genome shotgun (WGS) entry which is preliminary data.</text>
</comment>
<accession>A0AA89Q5S9</accession>
<evidence type="ECO:0000313" key="4">
    <source>
        <dbReference type="EMBL" id="MBB5814846.1"/>
    </source>
</evidence>
<dbReference type="SUPFAM" id="SSF52777">
    <property type="entry name" value="CoA-dependent acyltransferases"/>
    <property type="match status" value="2"/>
</dbReference>
<dbReference type="GeneID" id="93842296"/>
<feature type="domain" description="AMP-dependent synthetase/ligase" evidence="1">
    <location>
        <begin position="8"/>
        <end position="350"/>
    </location>
</feature>
<dbReference type="CDD" id="cd05930">
    <property type="entry name" value="A_NRPS"/>
    <property type="match status" value="1"/>
</dbReference>
<dbReference type="GO" id="GO:0043041">
    <property type="term" value="P:amino acid activation for nonribosomal peptide biosynthetic process"/>
    <property type="evidence" value="ECO:0007669"/>
    <property type="project" value="TreeGrafter"/>
</dbReference>
<dbReference type="InterPro" id="IPR001242">
    <property type="entry name" value="Condensation_dom"/>
</dbReference>
<dbReference type="InterPro" id="IPR036736">
    <property type="entry name" value="ACP-like_sf"/>
</dbReference>
<sequence length="987" mass="104504">MDVNELLRRAAHGHGPRTALIDGTTTVTYTRLFATVLSHAHALRARGLGPGTTVAVCVDRSPDTVALFLATQWIGAAYLPVDDRIPPARLTFMLADAGCDLLVLEDDHPDGAALRETGTPVLTRSGLHAAHPGGTPTEAQVPATPGPVAYVLYTSGSTGLPKAVPVSAANLSFFTDWLHDTYTPEEMANAAFTISVGFDVSFAEILAPLVHGGALVLFEDLFRIGDSTVPLTSLANVPGNLARHLEHHTLPAGLKVVTSLGEPLRVELARRITAGRSLRLINAYGPTEATVYTTHHVVTPDDLDGTTTIPIGLPLPGVTAEVLAPDGTPCTAGEPGELVVTGPNVTAGYLSAHARDSTAFFRRPGAAHPSYRTGDVVVRDASGVLTCLGRSDRQCKVNGIRVDLQEITTHLLACPGVANGHVAARETPAGTRLAAFVTATPEGTAHPEDIRAKLAAVLPRYSVPHDVLIVPALPATMSGKIDEEALFTLLARPGADTDTAASAADSGADRIEDILARCTTAPDPASGHHRLHGLTSLELIALRRRLLHEHATDVPLREIYRCEDVAALADLVRRRRGNARPAPAGAPAEAPGTQACGVGEQNIWLADMLAPGSCGNNEVYRLTFTREISADRLEKALRDCVRDLPALRTAYLLRGGQLVKEAADPAALAFRLGHVPADGPRGDAAATAVGRRPFDLADPLKMRAYLLPGRPTTLLLVIHHIAIDALAVDVLLEHLENLLLDRPAPPPRAAVGTWRAPAEPDALRAWWQQRLSPLQEGSAVPVPPGDTADRRELRLTGPAHAALLATTRKARTSVFGVLHAALTTVLARRLATGAVSLATPMTKRSDEDRQVACLTNVVPLVAGPRTSDTSVPAHLAELRHGLLETLDHSDVALSDLRTFQARPDAPLVHAMLAEVRRPAPGATLFEAVEVFTGIAKLPLIFLFEDRPDALRLVAEFVPGPQATAFVESVMAAVSGEIEAITAAVTDH</sequence>
<dbReference type="Pfam" id="PF00668">
    <property type="entry name" value="Condensation"/>
    <property type="match status" value="1"/>
</dbReference>
<dbReference type="SUPFAM" id="SSF56801">
    <property type="entry name" value="Acetyl-CoA synthetase-like"/>
    <property type="match status" value="1"/>
</dbReference>
<dbReference type="GO" id="GO:0031177">
    <property type="term" value="F:phosphopantetheine binding"/>
    <property type="evidence" value="ECO:0007669"/>
    <property type="project" value="TreeGrafter"/>
</dbReference>
<dbReference type="InterPro" id="IPR023213">
    <property type="entry name" value="CAT-like_dom_sf"/>
</dbReference>
<dbReference type="Gene3D" id="3.30.300.30">
    <property type="match status" value="1"/>
</dbReference>
<dbReference type="RefSeq" id="WP_184851627.1">
    <property type="nucleotide sequence ID" value="NZ_BAABFE010000025.1"/>
</dbReference>
<dbReference type="Proteomes" id="UP000579531">
    <property type="component" value="Unassembled WGS sequence"/>
</dbReference>
<name>A0AA89Q5S9_STRCU</name>
<dbReference type="GO" id="GO:0008610">
    <property type="term" value="P:lipid biosynthetic process"/>
    <property type="evidence" value="ECO:0007669"/>
    <property type="project" value="UniProtKB-ARBA"/>
</dbReference>
<evidence type="ECO:0000259" key="2">
    <source>
        <dbReference type="Pfam" id="PF00668"/>
    </source>
</evidence>